<dbReference type="AlphaFoldDB" id="A0A833QTI0"/>
<feature type="domain" description="RING-type" evidence="3">
    <location>
        <begin position="125"/>
        <end position="167"/>
    </location>
</feature>
<feature type="transmembrane region" description="Helical" evidence="2">
    <location>
        <begin position="40"/>
        <end position="63"/>
    </location>
</feature>
<keyword evidence="1" id="KW-0862">Zinc</keyword>
<evidence type="ECO:0000256" key="1">
    <source>
        <dbReference type="PROSITE-ProRule" id="PRU00175"/>
    </source>
</evidence>
<dbReference type="EMBL" id="SWLB01000021">
    <property type="protein sequence ID" value="KAF3325054.1"/>
    <property type="molecule type" value="Genomic_DNA"/>
</dbReference>
<keyword evidence="2" id="KW-0812">Transmembrane</keyword>
<evidence type="ECO:0000313" key="4">
    <source>
        <dbReference type="EMBL" id="KAF3325054.1"/>
    </source>
</evidence>
<dbReference type="Pfam" id="PF13639">
    <property type="entry name" value="zf-RING_2"/>
    <property type="match status" value="1"/>
</dbReference>
<dbReference type="SUPFAM" id="SSF57850">
    <property type="entry name" value="RING/U-box"/>
    <property type="match status" value="1"/>
</dbReference>
<keyword evidence="1" id="KW-0863">Zinc-finger</keyword>
<sequence>MAVKLSKSLICISHSPPFSTIPNQFVHDKQVDMLDSGLNLATTLVGFVVSLGLIIFVCARVVCGRSESVDLRTVPYEFEMRSQMRATQNIMQPECIVDGLEPVVIAAMPTLKYIKQSPCVTEDQCTICLGEYEERDILRIMPTCGHNFHSGCIDVWLESHSTCPICRVSLNHLFAGNYVTTSRNTMNRNAFFRHFVNQWETSNHSSLEIAELDR</sequence>
<dbReference type="InterPro" id="IPR053070">
    <property type="entry name" value="RING-type_E3_ubiquitin-ligase"/>
</dbReference>
<keyword evidence="2" id="KW-1133">Transmembrane helix</keyword>
<dbReference type="CDD" id="cd16461">
    <property type="entry name" value="RING-H2_EL5-like"/>
    <property type="match status" value="1"/>
</dbReference>
<protein>
    <submittedName>
        <fullName evidence="4">RING-H2 finger protein ATL7-like protein</fullName>
    </submittedName>
</protein>
<organism evidence="4 5">
    <name type="scientific">Carex littledalei</name>
    <dbReference type="NCBI Taxonomy" id="544730"/>
    <lineage>
        <taxon>Eukaryota</taxon>
        <taxon>Viridiplantae</taxon>
        <taxon>Streptophyta</taxon>
        <taxon>Embryophyta</taxon>
        <taxon>Tracheophyta</taxon>
        <taxon>Spermatophyta</taxon>
        <taxon>Magnoliopsida</taxon>
        <taxon>Liliopsida</taxon>
        <taxon>Poales</taxon>
        <taxon>Cyperaceae</taxon>
        <taxon>Cyperoideae</taxon>
        <taxon>Cariceae</taxon>
        <taxon>Carex</taxon>
        <taxon>Carex subgen. Euthyceras</taxon>
    </lineage>
</organism>
<gene>
    <name evidence="4" type="ORF">FCM35_KLT11211</name>
</gene>
<dbReference type="GO" id="GO:0008270">
    <property type="term" value="F:zinc ion binding"/>
    <property type="evidence" value="ECO:0007669"/>
    <property type="project" value="UniProtKB-KW"/>
</dbReference>
<dbReference type="InterPro" id="IPR013083">
    <property type="entry name" value="Znf_RING/FYVE/PHD"/>
</dbReference>
<comment type="caution">
    <text evidence="4">The sequence shown here is derived from an EMBL/GenBank/DDBJ whole genome shotgun (WGS) entry which is preliminary data.</text>
</comment>
<proteinExistence type="predicted"/>
<accession>A0A833QTI0</accession>
<evidence type="ECO:0000256" key="2">
    <source>
        <dbReference type="SAM" id="Phobius"/>
    </source>
</evidence>
<keyword evidence="2" id="KW-0472">Membrane</keyword>
<evidence type="ECO:0000259" key="3">
    <source>
        <dbReference type="PROSITE" id="PS50089"/>
    </source>
</evidence>
<dbReference type="PANTHER" id="PTHR47035">
    <property type="entry name" value="OS11G0150450 PROTEIN"/>
    <property type="match status" value="1"/>
</dbReference>
<dbReference type="Proteomes" id="UP000623129">
    <property type="component" value="Unassembled WGS sequence"/>
</dbReference>
<dbReference type="OrthoDB" id="8062037at2759"/>
<name>A0A833QTI0_9POAL</name>
<reference evidence="4" key="1">
    <citation type="submission" date="2020-01" db="EMBL/GenBank/DDBJ databases">
        <title>Genome sequence of Kobresia littledalei, the first chromosome-level genome in the family Cyperaceae.</title>
        <authorList>
            <person name="Qu G."/>
        </authorList>
    </citation>
    <scope>NUCLEOTIDE SEQUENCE</scope>
    <source>
        <strain evidence="4">C.B.Clarke</strain>
        <tissue evidence="4">Leaf</tissue>
    </source>
</reference>
<keyword evidence="5" id="KW-1185">Reference proteome</keyword>
<keyword evidence="1" id="KW-0479">Metal-binding</keyword>
<dbReference type="InterPro" id="IPR001841">
    <property type="entry name" value="Znf_RING"/>
</dbReference>
<dbReference type="PROSITE" id="PS50089">
    <property type="entry name" value="ZF_RING_2"/>
    <property type="match status" value="1"/>
</dbReference>
<dbReference type="Gene3D" id="3.30.40.10">
    <property type="entry name" value="Zinc/RING finger domain, C3HC4 (zinc finger)"/>
    <property type="match status" value="1"/>
</dbReference>
<evidence type="ECO:0000313" key="5">
    <source>
        <dbReference type="Proteomes" id="UP000623129"/>
    </source>
</evidence>
<dbReference type="PANTHER" id="PTHR47035:SF4">
    <property type="entry name" value="OS02G0676500 PROTEIN"/>
    <property type="match status" value="1"/>
</dbReference>
<dbReference type="SMART" id="SM00184">
    <property type="entry name" value="RING"/>
    <property type="match status" value="1"/>
</dbReference>